<evidence type="ECO:0008006" key="5">
    <source>
        <dbReference type="Google" id="ProtNLM"/>
    </source>
</evidence>
<accession>A0A8T3BK96</accession>
<evidence type="ECO:0000313" key="3">
    <source>
        <dbReference type="EMBL" id="KAI0514270.1"/>
    </source>
</evidence>
<dbReference type="AlphaFoldDB" id="A0A8T3BK96"/>
<feature type="coiled-coil region" evidence="1">
    <location>
        <begin position="102"/>
        <end position="133"/>
    </location>
</feature>
<dbReference type="Proteomes" id="UP000829196">
    <property type="component" value="Unassembled WGS sequence"/>
</dbReference>
<reference evidence="3" key="1">
    <citation type="journal article" date="2022" name="Front. Genet.">
        <title>Chromosome-Scale Assembly of the Dendrobium nobile Genome Provides Insights Into the Molecular Mechanism of the Biosynthesis of the Medicinal Active Ingredient of Dendrobium.</title>
        <authorList>
            <person name="Xu Q."/>
            <person name="Niu S.-C."/>
            <person name="Li K.-L."/>
            <person name="Zheng P.-J."/>
            <person name="Zhang X.-J."/>
            <person name="Jia Y."/>
            <person name="Liu Y."/>
            <person name="Niu Y.-X."/>
            <person name="Yu L.-H."/>
            <person name="Chen D.-F."/>
            <person name="Zhang G.-Q."/>
        </authorList>
    </citation>
    <scope>NUCLEOTIDE SEQUENCE</scope>
    <source>
        <tissue evidence="3">Leaf</tissue>
    </source>
</reference>
<protein>
    <recommendedName>
        <fullName evidence="5">AUGMIN subunit 5</fullName>
    </recommendedName>
</protein>
<feature type="region of interest" description="Disordered" evidence="2">
    <location>
        <begin position="77"/>
        <end position="96"/>
    </location>
</feature>
<dbReference type="SMR" id="A0A8T3BK96"/>
<gene>
    <name evidence="3" type="ORF">KFK09_010305</name>
</gene>
<proteinExistence type="predicted"/>
<feature type="coiled-coil region" evidence="1">
    <location>
        <begin position="452"/>
        <end position="486"/>
    </location>
</feature>
<dbReference type="EMBL" id="JAGYWB010000008">
    <property type="protein sequence ID" value="KAI0514270.1"/>
    <property type="molecule type" value="Genomic_DNA"/>
</dbReference>
<dbReference type="Pfam" id="PF14817">
    <property type="entry name" value="HAUS5"/>
    <property type="match status" value="1"/>
</dbReference>
<keyword evidence="1" id="KW-0175">Coiled coil</keyword>
<keyword evidence="4" id="KW-1185">Reference proteome</keyword>
<dbReference type="GO" id="GO:0005876">
    <property type="term" value="C:spindle microtubule"/>
    <property type="evidence" value="ECO:0007669"/>
    <property type="project" value="InterPro"/>
</dbReference>
<dbReference type="OrthoDB" id="2019614at2759"/>
<name>A0A8T3BK96_DENNO</name>
<evidence type="ECO:0000256" key="1">
    <source>
        <dbReference type="SAM" id="Coils"/>
    </source>
</evidence>
<evidence type="ECO:0000256" key="2">
    <source>
        <dbReference type="SAM" id="MobiDB-lite"/>
    </source>
</evidence>
<feature type="compositionally biased region" description="Basic and acidic residues" evidence="2">
    <location>
        <begin position="77"/>
        <end position="93"/>
    </location>
</feature>
<dbReference type="InterPro" id="IPR044706">
    <property type="entry name" value="AUG5_plant"/>
</dbReference>
<comment type="caution">
    <text evidence="3">The sequence shown here is derived from an EMBL/GenBank/DDBJ whole genome shotgun (WGS) entry which is preliminary data.</text>
</comment>
<dbReference type="InterPro" id="IPR029131">
    <property type="entry name" value="HAUS5"/>
</dbReference>
<evidence type="ECO:0000313" key="4">
    <source>
        <dbReference type="Proteomes" id="UP000829196"/>
    </source>
</evidence>
<dbReference type="PANTHER" id="PTHR34968:SF1">
    <property type="entry name" value="AUGMIN SUBUNIT 5"/>
    <property type="match status" value="1"/>
</dbReference>
<sequence>MQAPGGGGTPRAEDILDWLQKEMGYPGQLPSADQIRKICRGNMVTVWNFLLQRVRSERTTGTVRRNILVHGLVKPEDGGRARRREKEKGKLDFEEGSSVEGREIAIRERDQAEEEAERLRSVVRRQRRELKSRMVDVAREESERKRMLDERSSARHKQVMLEAYDQQCDQAAKIFAEYQKRLHQYVSQARDVKRLNTGSTADVVDEIHLHGEKEAVYSTVKGSKSSDDIILIETSQERNIRLACESLSKLMIEKIQSTFPAYEGTGINPSSQVDASKFIIELEGEVPDDVKAIILDSLRNPSLLLQSITTYAMRFNSLIHRETEKIDIRADSELLRYKYENDRVTDAAASDASSPFPYQVYGSPRSGRDVSIKGTYNQLLERQKAHVQQFVATEDALNKAAEAKSLTQKLIKRMHGNSDLVPLQTAPAGGTSQSLGNVRHFEMDVWAKERDVAGLRASVNTLTSEVQRLNKTCAEWKEAEDSLRRKWKKIEEFDSRRSELESIYTSLLQANINASEFWEHQPAAAREYAARTIIPACTAVVDISSSAKDLIEKELSAFHQSLDNRLYMLPSTPQVNNSHHLYLLLEGTDDGLTSVLEALNFCIKPWDSEASILENLSKTINLFHTQRDLVDNGRALLSRAHRVQQEYERMGNHCLKLAAEQEKLVTEKWLPELRHAIVDAQRCLEDCQRVRGLVDEWWEQPAATVVDWVTVDGQNVSTWLNHVKKLQMAFYDKELL</sequence>
<organism evidence="3 4">
    <name type="scientific">Dendrobium nobile</name>
    <name type="common">Orchid</name>
    <dbReference type="NCBI Taxonomy" id="94219"/>
    <lineage>
        <taxon>Eukaryota</taxon>
        <taxon>Viridiplantae</taxon>
        <taxon>Streptophyta</taxon>
        <taxon>Embryophyta</taxon>
        <taxon>Tracheophyta</taxon>
        <taxon>Spermatophyta</taxon>
        <taxon>Magnoliopsida</taxon>
        <taxon>Liliopsida</taxon>
        <taxon>Asparagales</taxon>
        <taxon>Orchidaceae</taxon>
        <taxon>Epidendroideae</taxon>
        <taxon>Malaxideae</taxon>
        <taxon>Dendrobiinae</taxon>
        <taxon>Dendrobium</taxon>
    </lineage>
</organism>
<dbReference type="GO" id="GO:0070652">
    <property type="term" value="C:HAUS complex"/>
    <property type="evidence" value="ECO:0007669"/>
    <property type="project" value="InterPro"/>
</dbReference>
<dbReference type="PANTHER" id="PTHR34968">
    <property type="entry name" value="AUGMIN SUBUNIT 5"/>
    <property type="match status" value="1"/>
</dbReference>
<dbReference type="GO" id="GO:0051225">
    <property type="term" value="P:spindle assembly"/>
    <property type="evidence" value="ECO:0007669"/>
    <property type="project" value="InterPro"/>
</dbReference>